<evidence type="ECO:0000259" key="10">
    <source>
        <dbReference type="PROSITE" id="PS51285"/>
    </source>
</evidence>
<feature type="domain" description="Protein kinase" evidence="9">
    <location>
        <begin position="155"/>
        <end position="411"/>
    </location>
</feature>
<dbReference type="PROSITE" id="PS50011">
    <property type="entry name" value="PROTEIN_KINASE_DOM"/>
    <property type="match status" value="1"/>
</dbReference>
<name>A0ABM3HZ94_9MYRT</name>
<evidence type="ECO:0000256" key="7">
    <source>
        <dbReference type="PROSITE-ProRule" id="PRU10141"/>
    </source>
</evidence>
<keyword evidence="6 7" id="KW-0067">ATP-binding</keyword>
<keyword evidence="3" id="KW-0808">Transferase</keyword>
<dbReference type="RefSeq" id="XP_048141914.1">
    <property type="nucleotide sequence ID" value="XM_048285957.1"/>
</dbReference>
<dbReference type="InterPro" id="IPR000719">
    <property type="entry name" value="Prot_kinase_dom"/>
</dbReference>
<dbReference type="InterPro" id="IPR017441">
    <property type="entry name" value="Protein_kinase_ATP_BS"/>
</dbReference>
<dbReference type="GeneID" id="115733443"/>
<sequence>MVYSQSSGSTNSQRCMPFPSQLLLPMNSHDAVVTDHLEFDFSDVFGPVPVQPSLEVSVDENSVSGTDVNELVYDDPVVIYSRSHSLVGPSSCVNQTLRLSMLTLSESDESMDFVECFNGETMKEIQESMTDARGNKKLHTLEDPLKVESVCLEDFEALKVVGRGAFAKVLQVRKKGTTDIYAMKVMRKDKIMEKNHAEYMKAERDILTKIDHPFIVRLRYSFQTKYRLYLVLDFINGGHLFFQLYHHGLFREDLARIYAAEIVSAVAHLHANGIMHRDLKPENILLDAEGHVALTDFGLAKELEENGRSNSLCGTVEYMAPEIVLGKGHDKAADWWSVGVLLFEMLTGKPPFIGGNREKIQQKIVKDKMKLPNFLSSEAHSLLKGLLQKDPSKRLGSGPNGSADIKNNKWFKTINWRKLEAREIKPSFLPEVAGKQCIANFEKKWTDMPIADSPAASPTAAGNPFTGFTYVRPAASFLKQNK</sequence>
<feature type="domain" description="AGC-kinase C-terminal" evidence="10">
    <location>
        <begin position="412"/>
        <end position="480"/>
    </location>
</feature>
<keyword evidence="2" id="KW-0597">Phosphoprotein</keyword>
<dbReference type="PANTHER" id="PTHR24351">
    <property type="entry name" value="RIBOSOMAL PROTEIN S6 KINASE"/>
    <property type="match status" value="1"/>
</dbReference>
<proteinExistence type="inferred from homology"/>
<evidence type="ECO:0000256" key="5">
    <source>
        <dbReference type="ARBA" id="ARBA00022777"/>
    </source>
</evidence>
<comment type="similarity">
    <text evidence="8">Belongs to the protein kinase superfamily.</text>
</comment>
<dbReference type="Gene3D" id="3.30.200.20">
    <property type="entry name" value="Phosphorylase Kinase, domain 1"/>
    <property type="match status" value="1"/>
</dbReference>
<feature type="binding site" evidence="7">
    <location>
        <position position="184"/>
    </location>
    <ligand>
        <name>ATP</name>
        <dbReference type="ChEBI" id="CHEBI:30616"/>
    </ligand>
</feature>
<keyword evidence="5" id="KW-0418">Kinase</keyword>
<dbReference type="InterPro" id="IPR008271">
    <property type="entry name" value="Ser/Thr_kinase_AS"/>
</dbReference>
<reference evidence="12 13" key="1">
    <citation type="submission" date="2025-05" db="UniProtKB">
        <authorList>
            <consortium name="RefSeq"/>
        </authorList>
    </citation>
    <scope>IDENTIFICATION</scope>
    <source>
        <tissue evidence="12 13">Leaf</tissue>
    </source>
</reference>
<keyword evidence="4 7" id="KW-0547">Nucleotide-binding</keyword>
<evidence type="ECO:0000256" key="6">
    <source>
        <dbReference type="ARBA" id="ARBA00022840"/>
    </source>
</evidence>
<evidence type="ECO:0000256" key="8">
    <source>
        <dbReference type="RuleBase" id="RU000304"/>
    </source>
</evidence>
<evidence type="ECO:0000256" key="1">
    <source>
        <dbReference type="ARBA" id="ARBA00022527"/>
    </source>
</evidence>
<dbReference type="InterPro" id="IPR045270">
    <property type="entry name" value="STKc_AGC"/>
</dbReference>
<dbReference type="InterPro" id="IPR000961">
    <property type="entry name" value="AGC-kinase_C"/>
</dbReference>
<dbReference type="PROSITE" id="PS00108">
    <property type="entry name" value="PROTEIN_KINASE_ST"/>
    <property type="match status" value="1"/>
</dbReference>
<dbReference type="RefSeq" id="XP_048141915.1">
    <property type="nucleotide sequence ID" value="XM_048285958.1"/>
</dbReference>
<evidence type="ECO:0000256" key="3">
    <source>
        <dbReference type="ARBA" id="ARBA00022679"/>
    </source>
</evidence>
<dbReference type="Pfam" id="PF00069">
    <property type="entry name" value="Pkinase"/>
    <property type="match status" value="1"/>
</dbReference>
<dbReference type="InterPro" id="IPR011009">
    <property type="entry name" value="Kinase-like_dom_sf"/>
</dbReference>
<dbReference type="Gene3D" id="1.10.510.10">
    <property type="entry name" value="Transferase(Phosphotransferase) domain 1"/>
    <property type="match status" value="1"/>
</dbReference>
<evidence type="ECO:0000313" key="13">
    <source>
        <dbReference type="RefSeq" id="XP_048141915.1"/>
    </source>
</evidence>
<evidence type="ECO:0000256" key="4">
    <source>
        <dbReference type="ARBA" id="ARBA00022741"/>
    </source>
</evidence>
<dbReference type="Proteomes" id="UP000827889">
    <property type="component" value="Chromosome 10"/>
</dbReference>
<accession>A0ABM3HZ94</accession>
<dbReference type="PROSITE" id="PS51285">
    <property type="entry name" value="AGC_KINASE_CTER"/>
    <property type="match status" value="1"/>
</dbReference>
<evidence type="ECO:0000259" key="9">
    <source>
        <dbReference type="PROSITE" id="PS50011"/>
    </source>
</evidence>
<gene>
    <name evidence="12 13" type="primary">LOC115733443</name>
</gene>
<protein>
    <submittedName>
        <fullName evidence="12 13">Serine/threonine-protein kinase AtPK2/AtPK19-like</fullName>
    </submittedName>
</protein>
<evidence type="ECO:0000313" key="11">
    <source>
        <dbReference type="Proteomes" id="UP000827889"/>
    </source>
</evidence>
<dbReference type="PROSITE" id="PS00107">
    <property type="entry name" value="PROTEIN_KINASE_ATP"/>
    <property type="match status" value="1"/>
</dbReference>
<dbReference type="CDD" id="cd05123">
    <property type="entry name" value="STKc_AGC"/>
    <property type="match status" value="1"/>
</dbReference>
<dbReference type="SUPFAM" id="SSF56112">
    <property type="entry name" value="Protein kinase-like (PK-like)"/>
    <property type="match status" value="1"/>
</dbReference>
<keyword evidence="1 8" id="KW-0723">Serine/threonine-protein kinase</keyword>
<organism evidence="11 12">
    <name type="scientific">Rhodamnia argentea</name>
    <dbReference type="NCBI Taxonomy" id="178133"/>
    <lineage>
        <taxon>Eukaryota</taxon>
        <taxon>Viridiplantae</taxon>
        <taxon>Streptophyta</taxon>
        <taxon>Embryophyta</taxon>
        <taxon>Tracheophyta</taxon>
        <taxon>Spermatophyta</taxon>
        <taxon>Magnoliopsida</taxon>
        <taxon>eudicotyledons</taxon>
        <taxon>Gunneridae</taxon>
        <taxon>Pentapetalae</taxon>
        <taxon>rosids</taxon>
        <taxon>malvids</taxon>
        <taxon>Myrtales</taxon>
        <taxon>Myrtaceae</taxon>
        <taxon>Myrtoideae</taxon>
        <taxon>Myrteae</taxon>
        <taxon>Australasian group</taxon>
        <taxon>Rhodamnia</taxon>
    </lineage>
</organism>
<evidence type="ECO:0000313" key="12">
    <source>
        <dbReference type="RefSeq" id="XP_048141914.1"/>
    </source>
</evidence>
<dbReference type="SMART" id="SM00220">
    <property type="entry name" value="S_TKc"/>
    <property type="match status" value="1"/>
</dbReference>
<keyword evidence="11" id="KW-1185">Reference proteome</keyword>
<dbReference type="SMART" id="SM00133">
    <property type="entry name" value="S_TK_X"/>
    <property type="match status" value="1"/>
</dbReference>
<evidence type="ECO:0000256" key="2">
    <source>
        <dbReference type="ARBA" id="ARBA00022553"/>
    </source>
</evidence>